<comment type="caution">
    <text evidence="1">The sequence shown here is derived from an EMBL/GenBank/DDBJ whole genome shotgun (WGS) entry which is preliminary data.</text>
</comment>
<name>A0A2P5AHB0_TREOI</name>
<protein>
    <submittedName>
        <fullName evidence="1">Uncharacterized protein</fullName>
    </submittedName>
</protein>
<dbReference type="InParanoid" id="A0A2P5AHB0"/>
<evidence type="ECO:0000313" key="2">
    <source>
        <dbReference type="Proteomes" id="UP000237000"/>
    </source>
</evidence>
<evidence type="ECO:0000313" key="1">
    <source>
        <dbReference type="EMBL" id="PON35932.1"/>
    </source>
</evidence>
<proteinExistence type="predicted"/>
<keyword evidence="2" id="KW-1185">Reference proteome</keyword>
<reference evidence="2" key="1">
    <citation type="submission" date="2016-06" db="EMBL/GenBank/DDBJ databases">
        <title>Parallel loss of symbiosis genes in relatives of nitrogen-fixing non-legume Parasponia.</title>
        <authorList>
            <person name="Van Velzen R."/>
            <person name="Holmer R."/>
            <person name="Bu F."/>
            <person name="Rutten L."/>
            <person name="Van Zeijl A."/>
            <person name="Liu W."/>
            <person name="Santuari L."/>
            <person name="Cao Q."/>
            <person name="Sharma T."/>
            <person name="Shen D."/>
            <person name="Roswanjaya Y."/>
            <person name="Wardhani T."/>
            <person name="Kalhor M.S."/>
            <person name="Jansen J."/>
            <person name="Van den Hoogen J."/>
            <person name="Gungor B."/>
            <person name="Hartog M."/>
            <person name="Hontelez J."/>
            <person name="Verver J."/>
            <person name="Yang W.-C."/>
            <person name="Schijlen E."/>
            <person name="Repin R."/>
            <person name="Schilthuizen M."/>
            <person name="Schranz E."/>
            <person name="Heidstra R."/>
            <person name="Miyata K."/>
            <person name="Fedorova E."/>
            <person name="Kohlen W."/>
            <person name="Bisseling T."/>
            <person name="Smit S."/>
            <person name="Geurts R."/>
        </authorList>
    </citation>
    <scope>NUCLEOTIDE SEQUENCE [LARGE SCALE GENOMIC DNA]</scope>
    <source>
        <strain evidence="2">cv. RG33-2</strain>
    </source>
</reference>
<feature type="non-terminal residue" evidence="1">
    <location>
        <position position="1"/>
    </location>
</feature>
<organism evidence="1 2">
    <name type="scientific">Trema orientale</name>
    <name type="common">Charcoal tree</name>
    <name type="synonym">Celtis orientalis</name>
    <dbReference type="NCBI Taxonomy" id="63057"/>
    <lineage>
        <taxon>Eukaryota</taxon>
        <taxon>Viridiplantae</taxon>
        <taxon>Streptophyta</taxon>
        <taxon>Embryophyta</taxon>
        <taxon>Tracheophyta</taxon>
        <taxon>Spermatophyta</taxon>
        <taxon>Magnoliopsida</taxon>
        <taxon>eudicotyledons</taxon>
        <taxon>Gunneridae</taxon>
        <taxon>Pentapetalae</taxon>
        <taxon>rosids</taxon>
        <taxon>fabids</taxon>
        <taxon>Rosales</taxon>
        <taxon>Cannabaceae</taxon>
        <taxon>Trema</taxon>
    </lineage>
</organism>
<accession>A0A2P5AHB0</accession>
<dbReference type="AlphaFoldDB" id="A0A2P5AHB0"/>
<gene>
    <name evidence="1" type="ORF">TorRG33x02_350450</name>
</gene>
<dbReference type="EMBL" id="JXTC01000857">
    <property type="protein sequence ID" value="PON35932.1"/>
    <property type="molecule type" value="Genomic_DNA"/>
</dbReference>
<dbReference type="Proteomes" id="UP000237000">
    <property type="component" value="Unassembled WGS sequence"/>
</dbReference>
<sequence length="67" mass="7653">VSKVPYGHCKSFYCIGEGSKREPDNRKLLLGRLKPPLFSRSVSDNGSKSYITNLIVLFHLFPPRFIK</sequence>